<dbReference type="Pfam" id="PF05699">
    <property type="entry name" value="Dimer_Tnp_hAT"/>
    <property type="match status" value="1"/>
</dbReference>
<dbReference type="OMA" id="ITHIRDC"/>
<dbReference type="GO" id="GO:0008270">
    <property type="term" value="F:zinc ion binding"/>
    <property type="evidence" value="ECO:0007669"/>
    <property type="project" value="UniProtKB-KW"/>
</dbReference>
<dbReference type="OrthoDB" id="2677917at2759"/>
<keyword evidence="3" id="KW-0863">Zinc-finger</keyword>
<dbReference type="InterPro" id="IPR012337">
    <property type="entry name" value="RNaseH-like_sf"/>
</dbReference>
<feature type="region of interest" description="Disordered" evidence="6">
    <location>
        <begin position="396"/>
        <end position="415"/>
    </location>
</feature>
<accession>A0A284RJJ8</accession>
<dbReference type="PANTHER" id="PTHR46481">
    <property type="entry name" value="ZINC FINGER BED DOMAIN-CONTAINING PROTEIN 4"/>
    <property type="match status" value="1"/>
</dbReference>
<keyword evidence="4" id="KW-0862">Zinc</keyword>
<dbReference type="GO" id="GO:0046983">
    <property type="term" value="F:protein dimerization activity"/>
    <property type="evidence" value="ECO:0007669"/>
    <property type="project" value="InterPro"/>
</dbReference>
<evidence type="ECO:0000256" key="4">
    <source>
        <dbReference type="ARBA" id="ARBA00022833"/>
    </source>
</evidence>
<dbReference type="AlphaFoldDB" id="A0A284RJJ8"/>
<evidence type="ECO:0000256" key="6">
    <source>
        <dbReference type="SAM" id="MobiDB-lite"/>
    </source>
</evidence>
<evidence type="ECO:0000256" key="1">
    <source>
        <dbReference type="ARBA" id="ARBA00004123"/>
    </source>
</evidence>
<proteinExistence type="predicted"/>
<reference evidence="9" key="1">
    <citation type="journal article" date="2017" name="Nat. Ecol. Evol.">
        <title>Genome expansion and lineage-specific genetic innovations in the forest pathogenic fungi Armillaria.</title>
        <authorList>
            <person name="Sipos G."/>
            <person name="Prasanna A.N."/>
            <person name="Walter M.C."/>
            <person name="O'Connor E."/>
            <person name="Balint B."/>
            <person name="Krizsan K."/>
            <person name="Kiss B."/>
            <person name="Hess J."/>
            <person name="Varga T."/>
            <person name="Slot J."/>
            <person name="Riley R."/>
            <person name="Boka B."/>
            <person name="Rigling D."/>
            <person name="Barry K."/>
            <person name="Lee J."/>
            <person name="Mihaltcheva S."/>
            <person name="LaButti K."/>
            <person name="Lipzen A."/>
            <person name="Waldron R."/>
            <person name="Moloney N.M."/>
            <person name="Sperisen C."/>
            <person name="Kredics L."/>
            <person name="Vagvoelgyi C."/>
            <person name="Patrignani A."/>
            <person name="Fitzpatrick D."/>
            <person name="Nagy I."/>
            <person name="Doyle S."/>
            <person name="Anderson J.B."/>
            <person name="Grigoriev I.V."/>
            <person name="Gueldener U."/>
            <person name="Muensterkoetter M."/>
            <person name="Nagy L.G."/>
        </authorList>
    </citation>
    <scope>NUCLEOTIDE SEQUENCE [LARGE SCALE GENOMIC DNA]</scope>
    <source>
        <strain evidence="9">C18/9</strain>
    </source>
</reference>
<keyword evidence="5" id="KW-0539">Nucleus</keyword>
<comment type="subcellular location">
    <subcellularLocation>
        <location evidence="1">Nucleus</location>
    </subcellularLocation>
</comment>
<evidence type="ECO:0000313" key="9">
    <source>
        <dbReference type="Proteomes" id="UP000219338"/>
    </source>
</evidence>
<feature type="domain" description="HAT C-terminal dimerisation" evidence="7">
    <location>
        <begin position="431"/>
        <end position="498"/>
    </location>
</feature>
<evidence type="ECO:0000259" key="7">
    <source>
        <dbReference type="Pfam" id="PF05699"/>
    </source>
</evidence>
<gene>
    <name evidence="8" type="ORF">ARMOST_12284</name>
</gene>
<evidence type="ECO:0000313" key="8">
    <source>
        <dbReference type="EMBL" id="SJL08910.1"/>
    </source>
</evidence>
<protein>
    <recommendedName>
        <fullName evidence="7">HAT C-terminal dimerisation domain-containing protein</fullName>
    </recommendedName>
</protein>
<dbReference type="InterPro" id="IPR008906">
    <property type="entry name" value="HATC_C_dom"/>
</dbReference>
<dbReference type="InterPro" id="IPR052035">
    <property type="entry name" value="ZnF_BED_domain_contain"/>
</dbReference>
<dbReference type="SUPFAM" id="SSF53098">
    <property type="entry name" value="Ribonuclease H-like"/>
    <property type="match status" value="1"/>
</dbReference>
<dbReference type="GO" id="GO:0005634">
    <property type="term" value="C:nucleus"/>
    <property type="evidence" value="ECO:0007669"/>
    <property type="project" value="UniProtKB-SubCell"/>
</dbReference>
<dbReference type="EMBL" id="FUEG01000010">
    <property type="protein sequence ID" value="SJL08910.1"/>
    <property type="molecule type" value="Genomic_DNA"/>
</dbReference>
<name>A0A284RJJ8_ARMOS</name>
<organism evidence="8 9">
    <name type="scientific">Armillaria ostoyae</name>
    <name type="common">Armillaria root rot fungus</name>
    <dbReference type="NCBI Taxonomy" id="47428"/>
    <lineage>
        <taxon>Eukaryota</taxon>
        <taxon>Fungi</taxon>
        <taxon>Dikarya</taxon>
        <taxon>Basidiomycota</taxon>
        <taxon>Agaricomycotina</taxon>
        <taxon>Agaricomycetes</taxon>
        <taxon>Agaricomycetidae</taxon>
        <taxon>Agaricales</taxon>
        <taxon>Marasmiineae</taxon>
        <taxon>Physalacriaceae</taxon>
        <taxon>Armillaria</taxon>
    </lineage>
</organism>
<dbReference type="PANTHER" id="PTHR46481:SF10">
    <property type="entry name" value="ZINC FINGER BED DOMAIN-CONTAINING PROTEIN 39"/>
    <property type="match status" value="1"/>
</dbReference>
<evidence type="ECO:0000256" key="3">
    <source>
        <dbReference type="ARBA" id="ARBA00022771"/>
    </source>
</evidence>
<sequence length="532" mass="60792">MLQAYNGCLNFATDAWTSPNHCPYIAFTVHFEHDGEPVSLLLDFIEVAKSHSGENLAEVFKKVLKDFGICDKILSITCDNATNNDTMIDDLTDRLPEYPGEEHHTQCFAHVSKEDAVDAIERDLLVLAEGLECEDIDTRLVEAEEGGSVQRDVVEGLVDEVGFLNVADWAQWETETRPVKMTLVKICKIAFKIIHSSTILLPEWKKIVAELKLAQKILPRDVSTRWNSTFDILNVALAYKAAIKEITGDENNGISEYSLTRSEWQILKELCDVLKAWWSVLKDATLYFSCSTPNLAMVIPAMDHIDKVFATSSLAKESFTPAIRASLFVAKQTLNRYYSKTDASELYQIAMILHPRYKLDYFAEVQWQPLWIDNAWKLVQDIYNMWYKHLPERLNPEAEDEDDTDKGSHTGNIFDSISTLRCPKRQETRDELEHYLSTDPEMVDDPLKWWYEKEKMYPGLLRMACDYLSIPATSVDVEQAFSRGCLLITHIRDCLSAQTSDVQEVVLLPEVPEEEGNKYGDVMMPEDFDKIV</sequence>
<evidence type="ECO:0000256" key="2">
    <source>
        <dbReference type="ARBA" id="ARBA00022723"/>
    </source>
</evidence>
<evidence type="ECO:0000256" key="5">
    <source>
        <dbReference type="ARBA" id="ARBA00023242"/>
    </source>
</evidence>
<dbReference type="Proteomes" id="UP000219338">
    <property type="component" value="Unassembled WGS sequence"/>
</dbReference>
<keyword evidence="2" id="KW-0479">Metal-binding</keyword>
<keyword evidence="9" id="KW-1185">Reference proteome</keyword>